<evidence type="ECO:0000313" key="1">
    <source>
        <dbReference type="EMBL" id="KKM00413.1"/>
    </source>
</evidence>
<accession>A0A0F9JN75</accession>
<dbReference type="AlphaFoldDB" id="A0A0F9JN75"/>
<sequence length="156" mass="16632">MPVWPVASANSIFVGGAGIVIEEFEASEEIYPGDLVEFTNADALDKTIKPAVVNSSAVLGVADISVHNKDLRGGKRTLPYAAGDVVKMIKGPINVMLRLAGGQDIDRGEMLMPAASGEVKAYNCATETSCTLIAQSLEDKVNYTDVEFILVEFKLP</sequence>
<proteinExistence type="predicted"/>
<comment type="caution">
    <text evidence="1">The sequence shown here is derived from an EMBL/GenBank/DDBJ whole genome shotgun (WGS) entry which is preliminary data.</text>
</comment>
<protein>
    <submittedName>
        <fullName evidence="1">Uncharacterized protein</fullName>
    </submittedName>
</protein>
<reference evidence="1" key="1">
    <citation type="journal article" date="2015" name="Nature">
        <title>Complex archaea that bridge the gap between prokaryotes and eukaryotes.</title>
        <authorList>
            <person name="Spang A."/>
            <person name="Saw J.H."/>
            <person name="Jorgensen S.L."/>
            <person name="Zaremba-Niedzwiedzka K."/>
            <person name="Martijn J."/>
            <person name="Lind A.E."/>
            <person name="van Eijk R."/>
            <person name="Schleper C."/>
            <person name="Guy L."/>
            <person name="Ettema T.J."/>
        </authorList>
    </citation>
    <scope>NUCLEOTIDE SEQUENCE</scope>
</reference>
<dbReference type="EMBL" id="LAZR01017441">
    <property type="protein sequence ID" value="KKM00413.1"/>
    <property type="molecule type" value="Genomic_DNA"/>
</dbReference>
<name>A0A0F9JN75_9ZZZZ</name>
<organism evidence="1">
    <name type="scientific">marine sediment metagenome</name>
    <dbReference type="NCBI Taxonomy" id="412755"/>
    <lineage>
        <taxon>unclassified sequences</taxon>
        <taxon>metagenomes</taxon>
        <taxon>ecological metagenomes</taxon>
    </lineage>
</organism>
<gene>
    <name evidence="1" type="ORF">LCGC14_1804670</name>
</gene>